<dbReference type="GO" id="GO:0004834">
    <property type="term" value="F:tryptophan synthase activity"/>
    <property type="evidence" value="ECO:0007669"/>
    <property type="project" value="UniProtKB-UniRule"/>
</dbReference>
<keyword evidence="5 9" id="KW-0822">Tryptophan biosynthesis</keyword>
<dbReference type="InterPro" id="IPR011060">
    <property type="entry name" value="RibuloseP-bd_barrel"/>
</dbReference>
<evidence type="ECO:0000256" key="1">
    <source>
        <dbReference type="ARBA" id="ARBA00003365"/>
    </source>
</evidence>
<dbReference type="HAMAP" id="MF_00131">
    <property type="entry name" value="Trp_synth_alpha"/>
    <property type="match status" value="1"/>
</dbReference>
<dbReference type="Pfam" id="PF00290">
    <property type="entry name" value="Trp_syntA"/>
    <property type="match status" value="1"/>
</dbReference>
<feature type="active site" description="Proton acceptor" evidence="9">
    <location>
        <position position="60"/>
    </location>
</feature>
<dbReference type="EMBL" id="CP003842">
    <property type="protein sequence ID" value="AFS80917.1"/>
    <property type="molecule type" value="Genomic_DNA"/>
</dbReference>
<dbReference type="UniPathway" id="UPA00035">
    <property type="reaction ID" value="UER00044"/>
</dbReference>
<name>K0B723_9ARCH</name>
<dbReference type="EC" id="4.2.1.20" evidence="9"/>
<dbReference type="InterPro" id="IPR018204">
    <property type="entry name" value="Trp_synthase_alpha_AS"/>
</dbReference>
<evidence type="ECO:0000256" key="8">
    <source>
        <dbReference type="ARBA" id="ARBA00049047"/>
    </source>
</evidence>
<dbReference type="PROSITE" id="PS00167">
    <property type="entry name" value="TRP_SYNTHASE_ALPHA"/>
    <property type="match status" value="1"/>
</dbReference>
<dbReference type="KEGG" id="nkr:NKOR_05155"/>
<dbReference type="SUPFAM" id="SSF51366">
    <property type="entry name" value="Ribulose-phoshate binding barrel"/>
    <property type="match status" value="1"/>
</dbReference>
<dbReference type="PANTHER" id="PTHR43406">
    <property type="entry name" value="TRYPTOPHAN SYNTHASE, ALPHA CHAIN"/>
    <property type="match status" value="1"/>
</dbReference>
<dbReference type="InterPro" id="IPR013785">
    <property type="entry name" value="Aldolase_TIM"/>
</dbReference>
<dbReference type="Gene3D" id="3.20.20.70">
    <property type="entry name" value="Aldolase class I"/>
    <property type="match status" value="1"/>
</dbReference>
<dbReference type="CDD" id="cd04724">
    <property type="entry name" value="Tryptophan_synthase_alpha"/>
    <property type="match status" value="1"/>
</dbReference>
<dbReference type="PANTHER" id="PTHR43406:SF1">
    <property type="entry name" value="TRYPTOPHAN SYNTHASE ALPHA CHAIN, CHLOROPLASTIC"/>
    <property type="match status" value="1"/>
</dbReference>
<comment type="similarity">
    <text evidence="9 10">Belongs to the TrpA family.</text>
</comment>
<comment type="pathway">
    <text evidence="2 9">Amino-acid biosynthesis; L-tryptophan biosynthesis; L-tryptophan from chorismate: step 5/5.</text>
</comment>
<dbReference type="STRING" id="1229908.NKOR_05155"/>
<comment type="subunit">
    <text evidence="3 9">Tetramer of two alpha and two beta chains.</text>
</comment>
<dbReference type="FunFam" id="3.20.20.70:FF:000037">
    <property type="entry name" value="Tryptophan synthase alpha chain"/>
    <property type="match status" value="1"/>
</dbReference>
<dbReference type="AlphaFoldDB" id="K0B723"/>
<dbReference type="RefSeq" id="WP_014963303.1">
    <property type="nucleotide sequence ID" value="NC_018655.1"/>
</dbReference>
<reference evidence="11 12" key="1">
    <citation type="journal article" date="2012" name="J. Bacteriol.">
        <title>Draft Genome Sequence of an Ammonia-Oxidizing Archaeon, "Candidatus Nitrosopumilus koreensis" AR1, from Marine Sediment.</title>
        <authorList>
            <person name="Park S.J."/>
            <person name="Kim J.G."/>
            <person name="Jung M.Y."/>
            <person name="Kim S.J."/>
            <person name="Cha I.T."/>
            <person name="Kwon K."/>
            <person name="Lee J.H."/>
            <person name="Rhee S.K."/>
        </authorList>
    </citation>
    <scope>NUCLEOTIDE SEQUENCE [LARGE SCALE GENOMIC DNA]</scope>
    <source>
        <strain evidence="11 12">AR1</strain>
    </source>
</reference>
<sequence>MSKIEEKFSELKEKKQKALISYIMAGFPNEKATISVVRGLVKGGVDIIELGFPFSDPLADGPVIQNASTISLDGGTKINKFFSLVKKIRKETDIPLVLMTYTNILYHRGYSKFITDAKKAGIDGFILPDMSVEESKEYLQAAKNIADTIFLISPNTSKTRIQKIVKASSGFLYLVAVYGTTGVKTGIKNYTIKAIKNVKKQTKGKIPIGVGFGVSTPEDVKKYINAGADGVIVGSAYLKLIEKTPQSKLESKIESFTRSLKRQTLQKKIRTV</sequence>
<evidence type="ECO:0000313" key="11">
    <source>
        <dbReference type="EMBL" id="AFS80917.1"/>
    </source>
</evidence>
<evidence type="ECO:0000256" key="9">
    <source>
        <dbReference type="HAMAP-Rule" id="MF_00131"/>
    </source>
</evidence>
<dbReference type="InterPro" id="IPR002028">
    <property type="entry name" value="Trp_synthase_suA"/>
</dbReference>
<evidence type="ECO:0000256" key="2">
    <source>
        <dbReference type="ARBA" id="ARBA00004733"/>
    </source>
</evidence>
<evidence type="ECO:0000256" key="10">
    <source>
        <dbReference type="RuleBase" id="RU003662"/>
    </source>
</evidence>
<dbReference type="PATRIC" id="fig|1229908.8.peg.1122"/>
<feature type="active site" description="Proton acceptor" evidence="9">
    <location>
        <position position="49"/>
    </location>
</feature>
<gene>
    <name evidence="9" type="primary">trpA</name>
    <name evidence="11" type="ORF">NKOR_05155</name>
</gene>
<keyword evidence="12" id="KW-1185">Reference proteome</keyword>
<proteinExistence type="inferred from homology"/>
<dbReference type="Proteomes" id="UP000006101">
    <property type="component" value="Chromosome"/>
</dbReference>
<accession>K0B723</accession>
<evidence type="ECO:0000256" key="4">
    <source>
        <dbReference type="ARBA" id="ARBA00022605"/>
    </source>
</evidence>
<keyword evidence="4 9" id="KW-0028">Amino-acid biosynthesis</keyword>
<keyword evidence="6 9" id="KW-0057">Aromatic amino acid biosynthesis</keyword>
<evidence type="ECO:0000256" key="6">
    <source>
        <dbReference type="ARBA" id="ARBA00023141"/>
    </source>
</evidence>
<evidence type="ECO:0000256" key="3">
    <source>
        <dbReference type="ARBA" id="ARBA00011270"/>
    </source>
</evidence>
<evidence type="ECO:0000256" key="5">
    <source>
        <dbReference type="ARBA" id="ARBA00022822"/>
    </source>
</evidence>
<evidence type="ECO:0000313" key="12">
    <source>
        <dbReference type="Proteomes" id="UP000006101"/>
    </source>
</evidence>
<evidence type="ECO:0000256" key="7">
    <source>
        <dbReference type="ARBA" id="ARBA00023239"/>
    </source>
</evidence>
<dbReference type="GO" id="GO:0005829">
    <property type="term" value="C:cytosol"/>
    <property type="evidence" value="ECO:0007669"/>
    <property type="project" value="TreeGrafter"/>
</dbReference>
<comment type="function">
    <text evidence="1 9">The alpha subunit is responsible for the aldol cleavage of indoleglycerol phosphate to indole and glyceraldehyde 3-phosphate.</text>
</comment>
<protein>
    <recommendedName>
        <fullName evidence="9">Tryptophan synthase alpha chain</fullName>
        <ecNumber evidence="9">4.2.1.20</ecNumber>
    </recommendedName>
</protein>
<keyword evidence="7 9" id="KW-0456">Lyase</keyword>
<dbReference type="HOGENOM" id="CLU_016734_0_0_2"/>
<organism evidence="11 12">
    <name type="scientific">Candidatus Nitrosopumilus koreensis AR1</name>
    <dbReference type="NCBI Taxonomy" id="1229908"/>
    <lineage>
        <taxon>Archaea</taxon>
        <taxon>Nitrososphaerota</taxon>
        <taxon>Nitrososphaeria</taxon>
        <taxon>Nitrosopumilales</taxon>
        <taxon>Nitrosopumilaceae</taxon>
        <taxon>Nitrosopumilus</taxon>
    </lineage>
</organism>
<dbReference type="GeneID" id="13725067"/>
<comment type="catalytic activity">
    <reaction evidence="8 9">
        <text>(1S,2R)-1-C-(indol-3-yl)glycerol 3-phosphate + L-serine = D-glyceraldehyde 3-phosphate + L-tryptophan + H2O</text>
        <dbReference type="Rhea" id="RHEA:10532"/>
        <dbReference type="ChEBI" id="CHEBI:15377"/>
        <dbReference type="ChEBI" id="CHEBI:33384"/>
        <dbReference type="ChEBI" id="CHEBI:57912"/>
        <dbReference type="ChEBI" id="CHEBI:58866"/>
        <dbReference type="ChEBI" id="CHEBI:59776"/>
        <dbReference type="EC" id="4.2.1.20"/>
    </reaction>
</comment>
<dbReference type="NCBIfam" id="TIGR00262">
    <property type="entry name" value="trpA"/>
    <property type="match status" value="1"/>
</dbReference>